<dbReference type="OrthoDB" id="65569at2759"/>
<name>A0A7R9GB56_9CRUS</name>
<evidence type="ECO:0000256" key="6">
    <source>
        <dbReference type="SAM" id="SignalP"/>
    </source>
</evidence>
<gene>
    <name evidence="7" type="ORF">NMOB1V02_LOCUS3610</name>
</gene>
<dbReference type="PRINTS" id="PR00131">
    <property type="entry name" value="GLHYDRLASE1"/>
</dbReference>
<evidence type="ECO:0000256" key="5">
    <source>
        <dbReference type="ARBA" id="ARBA00023295"/>
    </source>
</evidence>
<comment type="similarity">
    <text evidence="1">Belongs to the glycosyl hydrolase 1 family.</text>
</comment>
<evidence type="ECO:0000313" key="8">
    <source>
        <dbReference type="Proteomes" id="UP000678499"/>
    </source>
</evidence>
<dbReference type="GO" id="GO:0008422">
    <property type="term" value="F:beta-glucosidase activity"/>
    <property type="evidence" value="ECO:0007669"/>
    <property type="project" value="TreeGrafter"/>
</dbReference>
<evidence type="ECO:0000256" key="2">
    <source>
        <dbReference type="ARBA" id="ARBA00011738"/>
    </source>
</evidence>
<dbReference type="InterPro" id="IPR017853">
    <property type="entry name" value="GH"/>
</dbReference>
<reference evidence="7" key="1">
    <citation type="submission" date="2020-11" db="EMBL/GenBank/DDBJ databases">
        <authorList>
            <person name="Tran Van P."/>
        </authorList>
    </citation>
    <scope>NUCLEOTIDE SEQUENCE</scope>
</reference>
<evidence type="ECO:0000256" key="1">
    <source>
        <dbReference type="ARBA" id="ARBA00010838"/>
    </source>
</evidence>
<dbReference type="Gene3D" id="3.20.20.80">
    <property type="entry name" value="Glycosidases"/>
    <property type="match status" value="3"/>
</dbReference>
<feature type="signal peptide" evidence="6">
    <location>
        <begin position="1"/>
        <end position="19"/>
    </location>
</feature>
<dbReference type="EMBL" id="CAJPEX010000488">
    <property type="protein sequence ID" value="CAG0915976.1"/>
    <property type="molecule type" value="Genomic_DNA"/>
</dbReference>
<dbReference type="FunFam" id="3.20.20.80:FF:000013">
    <property type="entry name" value="lactase-phlorizin hydrolase"/>
    <property type="match status" value="1"/>
</dbReference>
<dbReference type="InterPro" id="IPR001360">
    <property type="entry name" value="Glyco_hydro_1"/>
</dbReference>
<keyword evidence="5" id="KW-0326">Glycosidase</keyword>
<evidence type="ECO:0000313" key="7">
    <source>
        <dbReference type="EMBL" id="CAD7275824.1"/>
    </source>
</evidence>
<dbReference type="AlphaFoldDB" id="A0A7R9GB56"/>
<dbReference type="GO" id="GO:0005975">
    <property type="term" value="P:carbohydrate metabolic process"/>
    <property type="evidence" value="ECO:0007669"/>
    <property type="project" value="InterPro"/>
</dbReference>
<keyword evidence="3" id="KW-0378">Hydrolase</keyword>
<comment type="subunit">
    <text evidence="2">Homodimer.</text>
</comment>
<dbReference type="SUPFAM" id="SSF51445">
    <property type="entry name" value="(Trans)glycosidases"/>
    <property type="match status" value="3"/>
</dbReference>
<feature type="chain" id="PRO_5036210727" description="Beta-glucosidase" evidence="6">
    <location>
        <begin position="20"/>
        <end position="906"/>
    </location>
</feature>
<organism evidence="7">
    <name type="scientific">Notodromas monacha</name>
    <dbReference type="NCBI Taxonomy" id="399045"/>
    <lineage>
        <taxon>Eukaryota</taxon>
        <taxon>Metazoa</taxon>
        <taxon>Ecdysozoa</taxon>
        <taxon>Arthropoda</taxon>
        <taxon>Crustacea</taxon>
        <taxon>Oligostraca</taxon>
        <taxon>Ostracoda</taxon>
        <taxon>Podocopa</taxon>
        <taxon>Podocopida</taxon>
        <taxon>Cypridocopina</taxon>
        <taxon>Cypridoidea</taxon>
        <taxon>Cyprididae</taxon>
        <taxon>Notodromas</taxon>
    </lineage>
</organism>
<keyword evidence="6" id="KW-0732">Signal</keyword>
<dbReference type="InterPro" id="IPR033132">
    <property type="entry name" value="GH_1_N_CS"/>
</dbReference>
<keyword evidence="4" id="KW-0325">Glycoprotein</keyword>
<dbReference type="PROSITE" id="PS00653">
    <property type="entry name" value="GLYCOSYL_HYDROL_F1_2"/>
    <property type="match status" value="1"/>
</dbReference>
<protein>
    <recommendedName>
        <fullName evidence="9">Beta-glucosidase</fullName>
    </recommendedName>
</protein>
<proteinExistence type="inferred from homology"/>
<accession>A0A7R9GB56</accession>
<dbReference type="Pfam" id="PF00232">
    <property type="entry name" value="Glyco_hydro_1"/>
    <property type="match status" value="2"/>
</dbReference>
<keyword evidence="8" id="KW-1185">Reference proteome</keyword>
<dbReference type="Proteomes" id="UP000678499">
    <property type="component" value="Unassembled WGS sequence"/>
</dbReference>
<evidence type="ECO:0000256" key="4">
    <source>
        <dbReference type="ARBA" id="ARBA00023180"/>
    </source>
</evidence>
<dbReference type="EMBL" id="OA882525">
    <property type="protein sequence ID" value="CAD7275824.1"/>
    <property type="molecule type" value="Genomic_DNA"/>
</dbReference>
<dbReference type="PANTHER" id="PTHR10353">
    <property type="entry name" value="GLYCOSYL HYDROLASE"/>
    <property type="match status" value="1"/>
</dbReference>
<evidence type="ECO:0000256" key="3">
    <source>
        <dbReference type="ARBA" id="ARBA00022801"/>
    </source>
</evidence>
<sequence length="906" mass="103719">MKLLLGFVFVGLLINISVGYSDEPITYGTFPEGFAWGFATSAYQIEGGWNEDGKGESVWDWLTHTKPEIIADNTTGDVACDSYHKWQEDIQLLADAGATHYRFSIAWTRILPDGIGQVNQGGLDYYNNLINGLLEKGIQPMITLFHWDTPLALEKEGGWLSSDSPDWFEEYARVCFEEFGDRVKFWITFNEPWVTCISGIFDYRPELQDRGIYTYQCGHNIIKAHVKAYELYYRDFEPTQQGKVGITLNSDMAYPKTNSPEDVEAAERNTEFMLGWFAHVFAVNGDYPQAMIDQIAEKSSQQGFLASRLPIFTEEEKARNLGSADFFGLNHYTSTIAQYEKSDINVVDYFYDRDIANSVDPTWYHAEGVGWLYMVPYGLRALLNWMQREYGIPVYITESGWADKAGNTDDLMRMYYYKHYLNNLMKAINEDGCDVRGYLAWSLLDNMEWASGYTFSIAWTRIIPEGRGPRNQLGIDYYNNLINGLLEKGIQPMVTLFHSDTPITLEEQGGWLNPVSADWFEEYAKVCFEEFGDRVKHWITFNEPWVTCMFGIYTYKPEIEQSKGTLVYQCGHNLIKAHVQVYQLYKNMFSSAQKGLVGITLNAGMAYPKTDSREDQAAADRDIEFSLGWFANVLAANGNYPQIAEKSSQQGFEQSRLPSFTEEEILLNQGSVDFIGLNHYTSGLAEKKQLNLKVRNKVLFARVAEKSSQQGFEQSRLPSFTEEEILLNQGSVDFIGLNHYTSGLAAYQQSDLNAIDYFADRDVVNSVDPTWYQAQDVDWLYVFPPGIRDLLKWMKSRYDVPVYITECGFSDKAGNLDDLPRVYYLKHYLNHLMEAINEDGCDVKGFMAWSLMDNMEWVAGYTIKFGLHHVNFSDPERPRTAKASAKFYKQIIADNGFEPNDACPYM</sequence>
<evidence type="ECO:0008006" key="9">
    <source>
        <dbReference type="Google" id="ProtNLM"/>
    </source>
</evidence>
<dbReference type="PANTHER" id="PTHR10353:SF36">
    <property type="entry name" value="LP05116P"/>
    <property type="match status" value="1"/>
</dbReference>